<feature type="signal peptide" evidence="2">
    <location>
        <begin position="1"/>
        <end position="19"/>
    </location>
</feature>
<proteinExistence type="predicted"/>
<protein>
    <recommendedName>
        <fullName evidence="4">Type II secretion system protein GspC N-terminal domain-containing protein</fullName>
    </recommendedName>
</protein>
<organism evidence="3">
    <name type="scientific">uncultured Desulfobacterium sp</name>
    <dbReference type="NCBI Taxonomy" id="201089"/>
    <lineage>
        <taxon>Bacteria</taxon>
        <taxon>Pseudomonadati</taxon>
        <taxon>Thermodesulfobacteriota</taxon>
        <taxon>Desulfobacteria</taxon>
        <taxon>Desulfobacterales</taxon>
        <taxon>Desulfobacteriaceae</taxon>
        <taxon>Desulfobacterium</taxon>
        <taxon>environmental samples</taxon>
    </lineage>
</organism>
<feature type="chain" id="PRO_5019495286" description="Type II secretion system protein GspC N-terminal domain-containing protein" evidence="2">
    <location>
        <begin position="20"/>
        <end position="198"/>
    </location>
</feature>
<reference evidence="3" key="1">
    <citation type="submission" date="2018-01" db="EMBL/GenBank/DDBJ databases">
        <authorList>
            <person name="Regsiter A."/>
            <person name="William W."/>
        </authorList>
    </citation>
    <scope>NUCLEOTIDE SEQUENCE</scope>
    <source>
        <strain evidence="3">TRIP AH-1</strain>
    </source>
</reference>
<accession>A0A445MVS7</accession>
<evidence type="ECO:0000313" key="3">
    <source>
        <dbReference type="EMBL" id="SPD73461.1"/>
    </source>
</evidence>
<evidence type="ECO:0008006" key="4">
    <source>
        <dbReference type="Google" id="ProtNLM"/>
    </source>
</evidence>
<name>A0A445MVS7_9BACT</name>
<dbReference type="EMBL" id="OJIN01000101">
    <property type="protein sequence ID" value="SPD73461.1"/>
    <property type="molecule type" value="Genomic_DNA"/>
</dbReference>
<feature type="region of interest" description="Disordered" evidence="1">
    <location>
        <begin position="121"/>
        <end position="198"/>
    </location>
</feature>
<sequence length="198" mass="21843">MKKILLFFVFCYLCLPCIAKGSSEMVDRHIFTPAPEVKGLYKSPLSLKLEKDLMFTGVILSSRGNWAIIRESDKVGDTGTSGLRKEGDDIAGMVIKEIGKNYLILTEGGKDVRLNLYHEGKSRPPEALSPETPVSEASGAASVTTGQPGKEKTQASAPKEPPNPFRDAMEKMDQRQEKIEEEQPTQENPFLDAVQKSE</sequence>
<keyword evidence="2" id="KW-0732">Signal</keyword>
<dbReference type="AlphaFoldDB" id="A0A445MVS7"/>
<evidence type="ECO:0000256" key="1">
    <source>
        <dbReference type="SAM" id="MobiDB-lite"/>
    </source>
</evidence>
<evidence type="ECO:0000256" key="2">
    <source>
        <dbReference type="SAM" id="SignalP"/>
    </source>
</evidence>
<gene>
    <name evidence="3" type="ORF">PITCH_A190037</name>
</gene>
<feature type="compositionally biased region" description="Basic and acidic residues" evidence="1">
    <location>
        <begin position="167"/>
        <end position="178"/>
    </location>
</feature>